<organism evidence="1 2">
    <name type="scientific">Bagarius yarrelli</name>
    <name type="common">Goonch</name>
    <name type="synonym">Bagrus yarrelli</name>
    <dbReference type="NCBI Taxonomy" id="175774"/>
    <lineage>
        <taxon>Eukaryota</taxon>
        <taxon>Metazoa</taxon>
        <taxon>Chordata</taxon>
        <taxon>Craniata</taxon>
        <taxon>Vertebrata</taxon>
        <taxon>Euteleostomi</taxon>
        <taxon>Actinopterygii</taxon>
        <taxon>Neopterygii</taxon>
        <taxon>Teleostei</taxon>
        <taxon>Ostariophysi</taxon>
        <taxon>Siluriformes</taxon>
        <taxon>Sisoridae</taxon>
        <taxon>Sisorinae</taxon>
        <taxon>Bagarius</taxon>
    </lineage>
</organism>
<dbReference type="OrthoDB" id="8963557at2759"/>
<sequence length="115" mass="12502">MVNCHRSASGLRSAPVIEDNSKVIETIEKQKLSVAQLTAVAMASNSLFSSVTSCQQNFFWGPPRRMKAADSQANKSKKEIAFVASPPTPTTASLHLNPDFQTRLPCRTLHSSKTA</sequence>
<reference evidence="1 2" key="1">
    <citation type="journal article" date="2019" name="Genome Biol. Evol.">
        <title>Whole-Genome Sequencing of the Giant Devil Catfish, Bagarius yarrelli.</title>
        <authorList>
            <person name="Jiang W."/>
            <person name="Lv Y."/>
            <person name="Cheng L."/>
            <person name="Yang K."/>
            <person name="Chao B."/>
            <person name="Wang X."/>
            <person name="Li Y."/>
            <person name="Pan X."/>
            <person name="You X."/>
            <person name="Zhang Y."/>
            <person name="Yang J."/>
            <person name="Li J."/>
            <person name="Zhang X."/>
            <person name="Liu S."/>
            <person name="Sun C."/>
            <person name="Yang J."/>
            <person name="Shi Q."/>
        </authorList>
    </citation>
    <scope>NUCLEOTIDE SEQUENCE [LARGE SCALE GENOMIC DNA]</scope>
    <source>
        <strain evidence="1">JWS20170419001</strain>
        <tissue evidence="1">Muscle</tissue>
    </source>
</reference>
<evidence type="ECO:0000313" key="2">
    <source>
        <dbReference type="Proteomes" id="UP000319801"/>
    </source>
</evidence>
<evidence type="ECO:0000313" key="1">
    <source>
        <dbReference type="EMBL" id="TSK58050.1"/>
    </source>
</evidence>
<keyword evidence="2" id="KW-1185">Reference proteome</keyword>
<protein>
    <submittedName>
        <fullName evidence="1">Uncharacterized protein</fullName>
    </submittedName>
</protein>
<comment type="caution">
    <text evidence="1">The sequence shown here is derived from an EMBL/GenBank/DDBJ whole genome shotgun (WGS) entry which is preliminary data.</text>
</comment>
<dbReference type="AlphaFoldDB" id="A0A556TSQ3"/>
<dbReference type="EMBL" id="VCAZ01000016">
    <property type="protein sequence ID" value="TSK58050.1"/>
    <property type="molecule type" value="Genomic_DNA"/>
</dbReference>
<gene>
    <name evidence="1" type="ORF">Baya_3698</name>
</gene>
<accession>A0A556TSQ3</accession>
<name>A0A556TSQ3_BAGYA</name>
<dbReference type="Proteomes" id="UP000319801">
    <property type="component" value="Unassembled WGS sequence"/>
</dbReference>
<proteinExistence type="predicted"/>